<dbReference type="Proteomes" id="UP000250028">
    <property type="component" value="Unassembled WGS sequence"/>
</dbReference>
<keyword evidence="3" id="KW-0732">Signal</keyword>
<protein>
    <recommendedName>
        <fullName evidence="4">DUF5979 domain-containing protein</fullName>
    </recommendedName>
</protein>
<feature type="domain" description="DUF5979" evidence="4">
    <location>
        <begin position="1977"/>
        <end position="2082"/>
    </location>
</feature>
<feature type="domain" description="DUF5979" evidence="4">
    <location>
        <begin position="2087"/>
        <end position="2189"/>
    </location>
</feature>
<feature type="region of interest" description="Disordered" evidence="1">
    <location>
        <begin position="1934"/>
        <end position="1964"/>
    </location>
</feature>
<reference evidence="6" key="1">
    <citation type="submission" date="2016-10" db="EMBL/GenBank/DDBJ databases">
        <authorList>
            <person name="Varghese N."/>
            <person name="Submissions S."/>
        </authorList>
    </citation>
    <scope>NUCLEOTIDE SEQUENCE [LARGE SCALE GENOMIC DNA]</scope>
    <source>
        <strain evidence="6">DSM 22951</strain>
    </source>
</reference>
<evidence type="ECO:0000256" key="1">
    <source>
        <dbReference type="SAM" id="MobiDB-lite"/>
    </source>
</evidence>
<dbReference type="NCBIfam" id="TIGR01451">
    <property type="entry name" value="B_ant_repeat"/>
    <property type="match status" value="1"/>
</dbReference>
<feature type="signal peptide" evidence="3">
    <location>
        <begin position="1"/>
        <end position="34"/>
    </location>
</feature>
<dbReference type="Gene3D" id="2.60.40.740">
    <property type="match status" value="1"/>
</dbReference>
<feature type="region of interest" description="Disordered" evidence="1">
    <location>
        <begin position="1594"/>
        <end position="1621"/>
    </location>
</feature>
<keyword evidence="2" id="KW-0472">Membrane</keyword>
<dbReference type="InterPro" id="IPR046022">
    <property type="entry name" value="DUF5979"/>
</dbReference>
<feature type="domain" description="DUF5979" evidence="4">
    <location>
        <begin position="1853"/>
        <end position="1971"/>
    </location>
</feature>
<evidence type="ECO:0000259" key="4">
    <source>
        <dbReference type="Pfam" id="PF19407"/>
    </source>
</evidence>
<accession>A0A2Y8ZZC4</accession>
<gene>
    <name evidence="5" type="ORF">SAMN04489750_2966</name>
</gene>
<feature type="chain" id="PRO_5038924898" description="DUF5979 domain-containing protein" evidence="3">
    <location>
        <begin position="35"/>
        <end position="2505"/>
    </location>
</feature>
<feature type="domain" description="DUF5979" evidence="4">
    <location>
        <begin position="2195"/>
        <end position="2297"/>
    </location>
</feature>
<evidence type="ECO:0000313" key="5">
    <source>
        <dbReference type="EMBL" id="SSA35599.1"/>
    </source>
</evidence>
<feature type="region of interest" description="Disordered" evidence="1">
    <location>
        <begin position="1287"/>
        <end position="1313"/>
    </location>
</feature>
<feature type="region of interest" description="Disordered" evidence="1">
    <location>
        <begin position="2410"/>
        <end position="2472"/>
    </location>
</feature>
<dbReference type="Pfam" id="PF19407">
    <property type="entry name" value="DUF5979"/>
    <property type="match status" value="6"/>
</dbReference>
<feature type="domain" description="DUF5979" evidence="4">
    <location>
        <begin position="2303"/>
        <end position="2414"/>
    </location>
</feature>
<evidence type="ECO:0000313" key="6">
    <source>
        <dbReference type="Proteomes" id="UP000250028"/>
    </source>
</evidence>
<organism evidence="5 6">
    <name type="scientific">Branchiibius hedensis</name>
    <dbReference type="NCBI Taxonomy" id="672460"/>
    <lineage>
        <taxon>Bacteria</taxon>
        <taxon>Bacillati</taxon>
        <taxon>Actinomycetota</taxon>
        <taxon>Actinomycetes</taxon>
        <taxon>Micrococcales</taxon>
        <taxon>Dermacoccaceae</taxon>
        <taxon>Branchiibius</taxon>
    </lineage>
</organism>
<keyword evidence="6" id="KW-1185">Reference proteome</keyword>
<proteinExistence type="predicted"/>
<sequence length="2505" mass="258445">MAAIRRFEHAVAVRVVAAMALVVALVATMSLATAAQVAAADPTATMQMAKTAQVDGELTPGTEFLYTITVACSSVAVGGCENYVLTDPLPQWIEPAGDVTVDNQPSTVTVSPDNVVRVDVNQALGGGKTGLKSGDTLTVTIPVRLSADAPASVNGKTITNTATSTADNATQQSDSADVTPVVTTEIDATTTKSIEPSGASAKPGTTADVTLTGRNHSNVPVHEMVVQDPVNPVAAPNPFTYLGVTAPLGEVTMPAGADQVVVWAYVNGDWVEGAPGPPAALPAGVDPREVTGLRYVFTDTTGDGIAPGATATIPFTVEQRDNVTTLDGPVTVTNDAQTTVTTQDGQTKTSDPADDSYVITPPQLSADVTKTFTPATVHAGDPSTVTIGATNSSNVPVDSLTIKEPSGATNPFEGDNPLTFTGFTDGVAWPSGATQAAITYTGPGCSGQPLTTTEPNTLPDPPAGCTPTGFTVTFTGTIEAGAEATLPFTVDTDSEQSVDSLTHGNQVSAQTGLDGATSDPATADATLVTLADRIATSTTKRITPNQIPAVPGQDVTTGLTGTIKAFPDSTVDARKVVVQDPEDPTASPNFFDTFRPTSVDSTEINECAQLTVNYWNGTAWLPVPGMVALQGPQRFSGKLPADIDAHGLQFVYTPAAGCTGFPPGTSFSPNFTSKVRPEVPNQDATISNCAGTDGSAPTVSTPAHSQGCAEVDLKHVEPGEADLLTKNWDDPANVAERSGDERGATLHWSTGGFSDFEKVVISDVPNPSAPIQDSVFDSFDLVRIDPISASDDPLLKYDQVAGVELYINGQWVEASADPCPAACDGTFPGYTLTAAERADATAFRLTYVESDTNRTGAVGTPAVGSGVARSSGDNRTIHPVFAVRDVTRHTPAVPVLSTTDLNTNQAGLVSNTAGADAYFPGDTTPSYSDRASDDITIVPANLQVDLTKTWDGGPLGVPAAGTAAEKYPSGVVTLEATNKSLSRLDTLTISEPTGTSNPFDTFDLTGFETITEPADIGASDVTISVHYADGAPDRTFTRQEALDASPSDFEGAIGFDIVYTGRINSATDQIRGAHNTATVAFDTRLRPTHRADGSPVTAPATITNEATTTGKDLVDFPDDTKTASDKDSAAIALVPGSLTVQAGKTINPASQVEGDNSPVAVTLSGQPKGPARTVKMVVQDDAPTFWNQYDFTGFSAFSFTNPINQVRVDALTGGTWSVVDGQPVLTGATWKIGDPGSTLALPAGVTPAQVQGLRFTFTRADGKNWENPATPKQNVTFQVTRRATLQTGGPVLTDEKGNTPAPGETQAGRASDQVDVLATSSALDGDGVPIAAQDDAAAHIDYLHLNNAVQITKNPKGNTYQPGIPFTYTVTVKNTGKAPIQNPVIIDAMPTDAEGAQLVFNPDVAEGDRYTYTLAPPSTADTAMPIESTDVSVAQVSDGQGAPTSLTFTFPQGSILQPGETYTIAFSVTTRPGLAAKTTFTNKVGITADRPWDTCSGTLDPTTGACTTTAANTIGEGAAIGVSKRVKAEDSDTLGVITDPALTKVTHRVCLPDADGFYGTPCVPITKPGGQITWRAKYVNTGNESQDRMVAIDRLPKPGDTGSTNSLARGSQWRPIPAGRPSLVSGNSTELTVYYTTSDNLCLDDLTQVKPDACPAGAWTPWAEGTTLPDDVLQSITAFQFIYTPSKSFIGPLSGFSVDIPQTAPALSPTAGADTIAFNTTGARAEAVRANGTVHTTLTTEPARVGVSLATGPVQVEKVVTGAAAQYAPDSFTATLHCTSVGVDVDLGDKATLTLKPNTPVTVKDLPYNADCWVTESGDGGQTSSSSTHVTITRDEQNVPIITLTNVYDEASLVVSKHVTTTATDQDGSPITYGPFQIAVECTFLGQPVYAKGYSADEPMQVTLDDGQSHTFTGLPAGSTCTVTESDYTGASVSYQTTTGDDTSATGTGTLAPDGSDGSAQNTTEVTNTFDSGSLLLTKKVEGDAASTYGAGPFTFHLVCTLDDHAGGAEQPRTVYETDLTLGGDEPLQTSVEHIATGAQCTVTETDAAGATSSSLDPEDGTVTIGGSQAEVAAVTATNTFEAGSLAVTKTVEGAAKDYAAASFPAEVTCTADGKTLPGFPRQITITPGETTTVDTLVGASCVVRETNQHGATGVTYDPADPENPDQSKPVVIGPADQDPVQVGIVNEYRAGGLQILKQVEGPGSPEASVGPFVFSVVCTFDGAQVYDHEVTLTGDGTSAELKSEVLSPLPVGAQCVVRETDNGGADTTPAPVTVTIPDVDDAGVAQVVTAGFINEFSAGTIALAKELAGDNAQSARDKVFTVQLTCQIETPSGDRVTLFSDAVAIKGGQVLTPTDADGNELKLPRGTHCFAQETDAGGATSTEVSNGSYEDAVVVGTSDEMQQLTITVTNTFTKPPVPPTPPPTTTPTTPPTTTPPTTAPTAPPSSTTPPAPTTTPTGTPPPSVSTGGHVGSTGNPWALGVAGIALLFAAGATTMLVSRRRKEQ</sequence>
<dbReference type="Gene3D" id="2.60.40.1140">
    <property type="entry name" value="Collagen-binding surface protein Cna, B-type domain"/>
    <property type="match status" value="2"/>
</dbReference>
<dbReference type="EMBL" id="UESZ01000001">
    <property type="protein sequence ID" value="SSA35599.1"/>
    <property type="molecule type" value="Genomic_DNA"/>
</dbReference>
<feature type="compositionally biased region" description="Pro residues" evidence="1">
    <location>
        <begin position="2416"/>
        <end position="2464"/>
    </location>
</feature>
<keyword evidence="2" id="KW-1133">Transmembrane helix</keyword>
<dbReference type="InterPro" id="IPR047589">
    <property type="entry name" value="DUF11_rpt"/>
</dbReference>
<keyword evidence="2" id="KW-0812">Transmembrane</keyword>
<feature type="region of interest" description="Disordered" evidence="1">
    <location>
        <begin position="189"/>
        <end position="211"/>
    </location>
</feature>
<name>A0A2Y8ZZC4_9MICO</name>
<feature type="compositionally biased region" description="Low complexity" evidence="1">
    <location>
        <begin position="1937"/>
        <end position="1950"/>
    </location>
</feature>
<dbReference type="RefSeq" id="WP_146202591.1">
    <property type="nucleotide sequence ID" value="NZ_QGDN01000001.1"/>
</dbReference>
<feature type="domain" description="DUF5979" evidence="4">
    <location>
        <begin position="1754"/>
        <end position="1849"/>
    </location>
</feature>
<evidence type="ECO:0000256" key="2">
    <source>
        <dbReference type="SAM" id="Phobius"/>
    </source>
</evidence>
<feature type="transmembrane region" description="Helical" evidence="2">
    <location>
        <begin position="2478"/>
        <end position="2498"/>
    </location>
</feature>
<evidence type="ECO:0000256" key="3">
    <source>
        <dbReference type="SAM" id="SignalP"/>
    </source>
</evidence>
<dbReference type="OrthoDB" id="3751233at2"/>